<evidence type="ECO:0000256" key="1">
    <source>
        <dbReference type="ARBA" id="ARBA00008791"/>
    </source>
</evidence>
<dbReference type="PANTHER" id="PTHR46268:SF15">
    <property type="entry name" value="UNIVERSAL STRESS PROTEIN HP_0031"/>
    <property type="match status" value="1"/>
</dbReference>
<dbReference type="InterPro" id="IPR006016">
    <property type="entry name" value="UspA"/>
</dbReference>
<organism evidence="3 4">
    <name type="scientific">Paraburkholderia podalyriae</name>
    <dbReference type="NCBI Taxonomy" id="1938811"/>
    <lineage>
        <taxon>Bacteria</taxon>
        <taxon>Pseudomonadati</taxon>
        <taxon>Pseudomonadota</taxon>
        <taxon>Betaproteobacteria</taxon>
        <taxon>Burkholderiales</taxon>
        <taxon>Burkholderiaceae</taxon>
        <taxon>Paraburkholderia</taxon>
    </lineage>
</organism>
<dbReference type="Gene3D" id="3.40.50.620">
    <property type="entry name" value="HUPs"/>
    <property type="match status" value="1"/>
</dbReference>
<dbReference type="InterPro" id="IPR014729">
    <property type="entry name" value="Rossmann-like_a/b/a_fold"/>
</dbReference>
<dbReference type="EMBL" id="VZQQ01000046">
    <property type="protein sequence ID" value="MBC8751100.1"/>
    <property type="molecule type" value="Genomic_DNA"/>
</dbReference>
<comment type="similarity">
    <text evidence="1">Belongs to the universal stress protein A family.</text>
</comment>
<protein>
    <submittedName>
        <fullName evidence="3">Universal stress protein</fullName>
    </submittedName>
</protein>
<dbReference type="PANTHER" id="PTHR46268">
    <property type="entry name" value="STRESS RESPONSE PROTEIN NHAX"/>
    <property type="match status" value="1"/>
</dbReference>
<dbReference type="CDD" id="cd00293">
    <property type="entry name" value="USP-like"/>
    <property type="match status" value="1"/>
</dbReference>
<name>A0ABR7PXT5_9BURK</name>
<keyword evidence="4" id="KW-1185">Reference proteome</keyword>
<sequence>MYQQILVAVDGSEASSHALDAALQLAHEAGAQLQPLYVVNVPLMTYDVPSYDPSYVRDTLLEEGAHVTDDAAARMRRAGVAGSPRIVEADPGADDVAQCIQRAAAEFKADVVVIGTHGRRGFRRMVLGSVAERFLRIAQCPVLLISAHCVNPATGEQSPTAEAAKERS</sequence>
<dbReference type="PRINTS" id="PR01438">
    <property type="entry name" value="UNVRSLSTRESS"/>
</dbReference>
<gene>
    <name evidence="3" type="ORF">F6X42_32410</name>
</gene>
<dbReference type="Proteomes" id="UP000736373">
    <property type="component" value="Unassembled WGS sequence"/>
</dbReference>
<comment type="caution">
    <text evidence="3">The sequence shown here is derived from an EMBL/GenBank/DDBJ whole genome shotgun (WGS) entry which is preliminary data.</text>
</comment>
<feature type="domain" description="UspA" evidence="2">
    <location>
        <begin position="1"/>
        <end position="145"/>
    </location>
</feature>
<proteinExistence type="inferred from homology"/>
<dbReference type="Pfam" id="PF00582">
    <property type="entry name" value="Usp"/>
    <property type="match status" value="1"/>
</dbReference>
<evidence type="ECO:0000313" key="4">
    <source>
        <dbReference type="Proteomes" id="UP000736373"/>
    </source>
</evidence>
<dbReference type="InterPro" id="IPR006015">
    <property type="entry name" value="Universal_stress_UspA"/>
</dbReference>
<evidence type="ECO:0000313" key="3">
    <source>
        <dbReference type="EMBL" id="MBC8751100.1"/>
    </source>
</evidence>
<evidence type="ECO:0000259" key="2">
    <source>
        <dbReference type="Pfam" id="PF00582"/>
    </source>
</evidence>
<accession>A0ABR7PXT5</accession>
<reference evidence="3 4" key="1">
    <citation type="submission" date="2019-09" db="EMBL/GenBank/DDBJ databases">
        <title>Paraburkholderia podalyriae sp. nov., A South African Podalyria-associated rhizobium.</title>
        <authorList>
            <person name="Mavima L."/>
            <person name="Beukes C.W."/>
            <person name="Palmer M."/>
            <person name="De Meyer S.E."/>
            <person name="James E.K."/>
            <person name="Maluk M."/>
            <person name="Avontuur J.R."/>
            <person name="Chan W.Y."/>
            <person name="Venter S.N."/>
            <person name="Steenkamp E.T."/>
        </authorList>
    </citation>
    <scope>NUCLEOTIDE SEQUENCE [LARGE SCALE GENOMIC DNA]</scope>
    <source>
        <strain evidence="3 4">WC7.3b</strain>
    </source>
</reference>
<dbReference type="SUPFAM" id="SSF52402">
    <property type="entry name" value="Adenine nucleotide alpha hydrolases-like"/>
    <property type="match status" value="1"/>
</dbReference>
<dbReference type="RefSeq" id="WP_187638032.1">
    <property type="nucleotide sequence ID" value="NZ_VZQQ01000046.1"/>
</dbReference>